<sequence>MHFKRSTRTLTAWIALFAILLGAVMPAMSHALSRLSGAETRWIEVCTVAGTKLVAVDGSAADNKGGNPDLHPVERCAFCATHGGTPALPAPQVMPFALQASADEFPQLYFHAPRPLFAWLKSPPRAPPLLA</sequence>
<proteinExistence type="predicted"/>
<accession>A0ABX1PTL2</accession>
<name>A0ABX1PTL2_9RHOO</name>
<protein>
    <submittedName>
        <fullName evidence="1">DUF2946 domain-containing protein</fullName>
    </submittedName>
</protein>
<dbReference type="Proteomes" id="UP000623795">
    <property type="component" value="Unassembled WGS sequence"/>
</dbReference>
<organism evidence="1 2">
    <name type="scientific">Aromatoleum toluvorans</name>
    <dbReference type="NCBI Taxonomy" id="92002"/>
    <lineage>
        <taxon>Bacteria</taxon>
        <taxon>Pseudomonadati</taxon>
        <taxon>Pseudomonadota</taxon>
        <taxon>Betaproteobacteria</taxon>
        <taxon>Rhodocyclales</taxon>
        <taxon>Rhodocyclaceae</taxon>
        <taxon>Aromatoleum</taxon>
    </lineage>
</organism>
<reference evidence="1 2" key="1">
    <citation type="submission" date="2019-12" db="EMBL/GenBank/DDBJ databases">
        <title>Comparative genomics gives insights into the taxonomy of the Azoarcus-Aromatoleum group and reveals separate origins of nif in the plant-associated Azoarcus and non-plant-associated Aromatoleum sub-groups.</title>
        <authorList>
            <person name="Lafos M."/>
            <person name="Maluk M."/>
            <person name="Batista M."/>
            <person name="Junghare M."/>
            <person name="Carmona M."/>
            <person name="Faoro H."/>
            <person name="Cruz L.M."/>
            <person name="Battistoni F."/>
            <person name="De Souza E."/>
            <person name="Pedrosa F."/>
            <person name="Chen W.-M."/>
            <person name="Poole P.S."/>
            <person name="Dixon R.A."/>
            <person name="James E.K."/>
        </authorList>
    </citation>
    <scope>NUCLEOTIDE SEQUENCE [LARGE SCALE GENOMIC DNA]</scope>
    <source>
        <strain evidence="1 2">Td21</strain>
    </source>
</reference>
<dbReference type="EMBL" id="WTVN01000003">
    <property type="protein sequence ID" value="NMG42782.1"/>
    <property type="molecule type" value="Genomic_DNA"/>
</dbReference>
<dbReference type="InterPro" id="IPR021333">
    <property type="entry name" value="DUF2946"/>
</dbReference>
<keyword evidence="2" id="KW-1185">Reference proteome</keyword>
<evidence type="ECO:0000313" key="1">
    <source>
        <dbReference type="EMBL" id="NMG42782.1"/>
    </source>
</evidence>
<comment type="caution">
    <text evidence="1">The sequence shown here is derived from an EMBL/GenBank/DDBJ whole genome shotgun (WGS) entry which is preliminary data.</text>
</comment>
<gene>
    <name evidence="1" type="ORF">GPA22_03405</name>
</gene>
<dbReference type="Pfam" id="PF11162">
    <property type="entry name" value="DUF2946"/>
    <property type="match status" value="1"/>
</dbReference>
<evidence type="ECO:0000313" key="2">
    <source>
        <dbReference type="Proteomes" id="UP000623795"/>
    </source>
</evidence>